<evidence type="ECO:0000313" key="2">
    <source>
        <dbReference type="EMBL" id="EDO60714.1"/>
    </source>
</evidence>
<reference evidence="2 3" key="1">
    <citation type="submission" date="2007-08" db="EMBL/GenBank/DDBJ databases">
        <title>Draft genome sequence of Clostridium leptum (DSM 753).</title>
        <authorList>
            <person name="Sudarsanam P."/>
            <person name="Ley R."/>
            <person name="Guruge J."/>
            <person name="Turnbaugh P.J."/>
            <person name="Mahowald M."/>
            <person name="Liep D."/>
            <person name="Gordon J."/>
        </authorList>
    </citation>
    <scope>NUCLEOTIDE SEQUENCE [LARGE SCALE GENOMIC DNA]</scope>
    <source>
        <strain evidence="2 3">DSM 753</strain>
    </source>
</reference>
<evidence type="ECO:0000259" key="1">
    <source>
        <dbReference type="Pfam" id="PF00082"/>
    </source>
</evidence>
<dbReference type="eggNOG" id="COG1404">
    <property type="taxonomic scope" value="Bacteria"/>
</dbReference>
<dbReference type="HOGENOM" id="CLU_020472_0_0_9"/>
<organism evidence="2 3">
    <name type="scientific">[Clostridium] leptum DSM 753</name>
    <dbReference type="NCBI Taxonomy" id="428125"/>
    <lineage>
        <taxon>Bacteria</taxon>
        <taxon>Bacillati</taxon>
        <taxon>Bacillota</taxon>
        <taxon>Clostridia</taxon>
        <taxon>Eubacteriales</taxon>
        <taxon>Oscillospiraceae</taxon>
        <taxon>Oscillospiraceae incertae sedis</taxon>
    </lineage>
</organism>
<dbReference type="Gene3D" id="3.40.50.200">
    <property type="entry name" value="Peptidase S8/S53 domain"/>
    <property type="match status" value="1"/>
</dbReference>
<dbReference type="Proteomes" id="UP000003490">
    <property type="component" value="Unassembled WGS sequence"/>
</dbReference>
<evidence type="ECO:0000313" key="3">
    <source>
        <dbReference type="Proteomes" id="UP000003490"/>
    </source>
</evidence>
<dbReference type="GO" id="GO:0006508">
    <property type="term" value="P:proteolysis"/>
    <property type="evidence" value="ECO:0007669"/>
    <property type="project" value="InterPro"/>
</dbReference>
<reference evidence="2 3" key="2">
    <citation type="submission" date="2007-08" db="EMBL/GenBank/DDBJ databases">
        <authorList>
            <person name="Fulton L."/>
            <person name="Clifton S."/>
            <person name="Fulton B."/>
            <person name="Xu J."/>
            <person name="Minx P."/>
            <person name="Pepin K.H."/>
            <person name="Johnson M."/>
            <person name="Thiruvilangam P."/>
            <person name="Bhonagiri V."/>
            <person name="Nash W.E."/>
            <person name="Wang C."/>
            <person name="Mardis E.R."/>
            <person name="Wilson R.K."/>
        </authorList>
    </citation>
    <scope>NUCLEOTIDE SEQUENCE [LARGE SCALE GENOMIC DNA]</scope>
    <source>
        <strain evidence="2 3">DSM 753</strain>
    </source>
</reference>
<accession>A7VUR4</accession>
<dbReference type="AlphaFoldDB" id="A7VUR4"/>
<name>A7VUR4_9FIRM</name>
<dbReference type="SUPFAM" id="SSF52743">
    <property type="entry name" value="Subtilisin-like"/>
    <property type="match status" value="1"/>
</dbReference>
<dbReference type="GO" id="GO:0004252">
    <property type="term" value="F:serine-type endopeptidase activity"/>
    <property type="evidence" value="ECO:0007669"/>
    <property type="project" value="InterPro"/>
</dbReference>
<dbReference type="InterPro" id="IPR036852">
    <property type="entry name" value="Peptidase_S8/S53_dom_sf"/>
</dbReference>
<proteinExistence type="predicted"/>
<comment type="caution">
    <text evidence="2">The sequence shown here is derived from an EMBL/GenBank/DDBJ whole genome shotgun (WGS) entry which is preliminary data.</text>
</comment>
<dbReference type="InterPro" id="IPR000209">
    <property type="entry name" value="Peptidase_S8/S53_dom"/>
</dbReference>
<sequence>MAWASLLDELVRELDIVIVVSAGNVSNIDVPDFNNRIELMEKSRNQLLGTGHRLIDPATTALGITVGSITRYEEPESFPQRPTPLSAGKKDYPSVFTRTGAGVNGAIKPEFVDYGGNLAVVQQIGGRPRWNSNRALNEPTLNNTLEKVFKGWQGTSFSAPHVTHIAARLERALQSQLGEVPSSNLIRALLASSAKCYEKDWLETITPPDFTGAQRQPQAWRLQLCGYGKVDDSTLFSDRNHVTLFAEDALNLREIHLYKIPVPTEFLDLRTNKRISIGFAYNPPTRLSRKAYIANSLWFEVFRRIDAEALLSYKGKKTDADEAAAEYIIENFSRKHGAPFSPGYTEVRDSTLQQRVWEKSAHGGSDLLWDNNDPYIYVLITGKSKFKHPYEMEPQPYALAVTFSYDNAEDIQLRQKISERANIRLREQVRTRAQIQV</sequence>
<protein>
    <recommendedName>
        <fullName evidence="1">Peptidase S8/S53 domain-containing protein</fullName>
    </recommendedName>
</protein>
<feature type="domain" description="Peptidase S8/S53" evidence="1">
    <location>
        <begin position="12"/>
        <end position="206"/>
    </location>
</feature>
<dbReference type="Pfam" id="PF00082">
    <property type="entry name" value="Peptidase_S8"/>
    <property type="match status" value="1"/>
</dbReference>
<gene>
    <name evidence="2" type="ORF">CLOLEP_02311</name>
</gene>
<dbReference type="EMBL" id="ABCB02000019">
    <property type="protein sequence ID" value="EDO60714.1"/>
    <property type="molecule type" value="Genomic_DNA"/>
</dbReference>